<dbReference type="Proteomes" id="UP000095767">
    <property type="component" value="Unassembled WGS sequence"/>
</dbReference>
<gene>
    <name evidence="6" type="ORF">BAE44_0012329</name>
</gene>
<comment type="similarity">
    <text evidence="1">Belongs to the IAA-amido conjugating enzyme family.</text>
</comment>
<reference evidence="6 7" key="1">
    <citation type="submission" date="2016-09" db="EMBL/GenBank/DDBJ databases">
        <title>The draft genome of Dichanthelium oligosanthes: A C3 panicoid grass species.</title>
        <authorList>
            <person name="Studer A.J."/>
            <person name="Schnable J.C."/>
            <person name="Brutnell T.P."/>
        </authorList>
    </citation>
    <scope>NUCLEOTIDE SEQUENCE [LARGE SCALE GENOMIC DNA]</scope>
    <source>
        <strain evidence="7">cv. Kellogg 1175</strain>
        <tissue evidence="6">Leaf</tissue>
    </source>
</reference>
<dbReference type="GO" id="GO:0016881">
    <property type="term" value="F:acid-amino acid ligase activity"/>
    <property type="evidence" value="ECO:0007669"/>
    <property type="project" value="TreeGrafter"/>
</dbReference>
<dbReference type="EMBL" id="LWDX02034146">
    <property type="protein sequence ID" value="OEL26652.1"/>
    <property type="molecule type" value="Genomic_DNA"/>
</dbReference>
<dbReference type="InterPro" id="IPR055378">
    <property type="entry name" value="GH3_C"/>
</dbReference>
<evidence type="ECO:0000313" key="6">
    <source>
        <dbReference type="EMBL" id="OEL26652.1"/>
    </source>
</evidence>
<protein>
    <submittedName>
        <fullName evidence="6">Putative indole-3-acetic acid-amido synthetase GH3.8</fullName>
    </submittedName>
</protein>
<dbReference type="InterPro" id="IPR055377">
    <property type="entry name" value="GH3_M"/>
</dbReference>
<evidence type="ECO:0000259" key="5">
    <source>
        <dbReference type="Pfam" id="PF23572"/>
    </source>
</evidence>
<feature type="region of interest" description="Disordered" evidence="3">
    <location>
        <begin position="1"/>
        <end position="29"/>
    </location>
</feature>
<keyword evidence="2" id="KW-0436">Ligase</keyword>
<dbReference type="OrthoDB" id="10004661at2759"/>
<name>A0A1E5VNK3_9POAL</name>
<dbReference type="Pfam" id="PF23571">
    <property type="entry name" value="GH3_M"/>
    <property type="match status" value="1"/>
</dbReference>
<comment type="caution">
    <text evidence="6">The sequence shown here is derived from an EMBL/GenBank/DDBJ whole genome shotgun (WGS) entry which is preliminary data.</text>
</comment>
<dbReference type="GO" id="GO:0005737">
    <property type="term" value="C:cytoplasm"/>
    <property type="evidence" value="ECO:0007669"/>
    <property type="project" value="TreeGrafter"/>
</dbReference>
<dbReference type="Pfam" id="PF23572">
    <property type="entry name" value="GH3_C"/>
    <property type="match status" value="1"/>
</dbReference>
<keyword evidence="7" id="KW-1185">Reference proteome</keyword>
<feature type="domain" description="GH3 C-terminal" evidence="5">
    <location>
        <begin position="398"/>
        <end position="520"/>
    </location>
</feature>
<evidence type="ECO:0000256" key="2">
    <source>
        <dbReference type="ARBA" id="ARBA00022598"/>
    </source>
</evidence>
<feature type="domain" description="GH3 middle" evidence="4">
    <location>
        <begin position="298"/>
        <end position="382"/>
    </location>
</feature>
<proteinExistence type="inferred from homology"/>
<dbReference type="Pfam" id="PF03321">
    <property type="entry name" value="GH3"/>
    <property type="match status" value="2"/>
</dbReference>
<dbReference type="PANTHER" id="PTHR31901:SF60">
    <property type="match status" value="1"/>
</dbReference>
<organism evidence="6 7">
    <name type="scientific">Dichanthelium oligosanthes</name>
    <dbReference type="NCBI Taxonomy" id="888268"/>
    <lineage>
        <taxon>Eukaryota</taxon>
        <taxon>Viridiplantae</taxon>
        <taxon>Streptophyta</taxon>
        <taxon>Embryophyta</taxon>
        <taxon>Tracheophyta</taxon>
        <taxon>Spermatophyta</taxon>
        <taxon>Magnoliopsida</taxon>
        <taxon>Liliopsida</taxon>
        <taxon>Poales</taxon>
        <taxon>Poaceae</taxon>
        <taxon>PACMAD clade</taxon>
        <taxon>Panicoideae</taxon>
        <taxon>Panicodae</taxon>
        <taxon>Paniceae</taxon>
        <taxon>Dichantheliinae</taxon>
        <taxon>Dichanthelium</taxon>
    </lineage>
</organism>
<evidence type="ECO:0000313" key="7">
    <source>
        <dbReference type="Proteomes" id="UP000095767"/>
    </source>
</evidence>
<evidence type="ECO:0000259" key="4">
    <source>
        <dbReference type="Pfam" id="PF23571"/>
    </source>
</evidence>
<sequence length="522" mass="56470">MAAAMPDTSAISAATRCPASSPAPETDADKVRFIEEMTTNVDTVQERVLGEILDRNAEAEYLAGCGLAGATDRATFRTKVPMVTYEDLLQYIRRIAHGDNSPVLTGPVHPVSEFLTSSGTSGGERKLIPAVEDDLHRNHLLYSLVSPVIKQNSCPSGTYTSPMEAILCADAFQSMYAHMVCGPMPAPSRVGATFAFGILRAISFFQQNWEQLAADIDAGTLTDRITDPSLREAVAGILRPDPELARFIREEGSKDDGDGIIGRIWPNTKYLDAVATGSMAQYVPTLNHYSGGLPIVSYTIMPFMGYFEFLPVDDAEAASGGDANRQLVELARVEAGREYELVVTTDNGLNRYLVGDVLRVTVSGSLHTGFHNAAPHFRFVRRKNVLLSVDSDKTDEVELQRAVERASVLLLQAHGATAVVDYPSRVCTTSIPGPYIIYWELLATKGPPNGGGGDAAVDGDVLDRSCLEMEEALNSVYREGRVTVGSIGPLEVRVVRPGTFEELADFAVSSGASIVQYKVEKR</sequence>
<evidence type="ECO:0000256" key="1">
    <source>
        <dbReference type="ARBA" id="ARBA00008068"/>
    </source>
</evidence>
<evidence type="ECO:0000256" key="3">
    <source>
        <dbReference type="SAM" id="MobiDB-lite"/>
    </source>
</evidence>
<dbReference type="InterPro" id="IPR004993">
    <property type="entry name" value="GH3"/>
</dbReference>
<dbReference type="PANTHER" id="PTHR31901">
    <property type="entry name" value="GH3 DOMAIN-CONTAINING PROTEIN"/>
    <property type="match status" value="1"/>
</dbReference>
<dbReference type="AlphaFoldDB" id="A0A1E5VNK3"/>
<accession>A0A1E5VNK3</accession>
<dbReference type="STRING" id="888268.A0A1E5VNK3"/>